<keyword evidence="4" id="KW-1185">Reference proteome</keyword>
<accession>A0A2T1LQG8</accession>
<sequence>MQFMIIYNFGDILLVPFSFTDQSSSKKRPAVVISLTAYNQQKVDLIIMAVTSQVSLTLSFGELQIIDFLAAGLVKPSVIKPVITTLEKSLVIKKLGQLQNADKQNLKGMIQTILA</sequence>
<dbReference type="GO" id="GO:0003677">
    <property type="term" value="F:DNA binding"/>
    <property type="evidence" value="ECO:0007669"/>
    <property type="project" value="InterPro"/>
</dbReference>
<dbReference type="Pfam" id="PF02452">
    <property type="entry name" value="PemK_toxin"/>
    <property type="match status" value="1"/>
</dbReference>
<gene>
    <name evidence="3" type="ORF">C7H19_24845</name>
</gene>
<dbReference type="Proteomes" id="UP000239001">
    <property type="component" value="Unassembled WGS sequence"/>
</dbReference>
<proteinExistence type="inferred from homology"/>
<keyword evidence="2" id="KW-1277">Toxin-antitoxin system</keyword>
<reference evidence="3 4" key="2">
    <citation type="submission" date="2018-03" db="EMBL/GenBank/DDBJ databases">
        <authorList>
            <person name="Keele B.F."/>
        </authorList>
    </citation>
    <scope>NUCLEOTIDE SEQUENCE [LARGE SCALE GENOMIC DNA]</scope>
    <source>
        <strain evidence="3 4">CCALA 016</strain>
    </source>
</reference>
<protein>
    <submittedName>
        <fullName evidence="3">Type II toxin-antitoxin system PemK/MazF family toxin</fullName>
    </submittedName>
</protein>
<comment type="caution">
    <text evidence="3">The sequence shown here is derived from an EMBL/GenBank/DDBJ whole genome shotgun (WGS) entry which is preliminary data.</text>
</comment>
<dbReference type="EMBL" id="PXOH01000080">
    <property type="protein sequence ID" value="PSF27851.1"/>
    <property type="molecule type" value="Genomic_DNA"/>
</dbReference>
<evidence type="ECO:0000313" key="3">
    <source>
        <dbReference type="EMBL" id="PSF27851.1"/>
    </source>
</evidence>
<evidence type="ECO:0000256" key="2">
    <source>
        <dbReference type="ARBA" id="ARBA00022649"/>
    </source>
</evidence>
<organism evidence="3 4">
    <name type="scientific">Aphanothece hegewaldii CCALA 016</name>
    <dbReference type="NCBI Taxonomy" id="2107694"/>
    <lineage>
        <taxon>Bacteria</taxon>
        <taxon>Bacillati</taxon>
        <taxon>Cyanobacteriota</taxon>
        <taxon>Cyanophyceae</taxon>
        <taxon>Oscillatoriophycideae</taxon>
        <taxon>Chroococcales</taxon>
        <taxon>Aphanothecaceae</taxon>
        <taxon>Aphanothece</taxon>
    </lineage>
</organism>
<dbReference type="AlphaFoldDB" id="A0A2T1LQG8"/>
<evidence type="ECO:0000313" key="4">
    <source>
        <dbReference type="Proteomes" id="UP000239001"/>
    </source>
</evidence>
<dbReference type="OrthoDB" id="129822at2"/>
<reference evidence="3 4" key="1">
    <citation type="submission" date="2018-03" db="EMBL/GenBank/DDBJ databases">
        <title>The ancient ancestry and fast evolution of plastids.</title>
        <authorList>
            <person name="Moore K.R."/>
            <person name="Magnabosco C."/>
            <person name="Momper L."/>
            <person name="Gold D.A."/>
            <person name="Bosak T."/>
            <person name="Fournier G.P."/>
        </authorList>
    </citation>
    <scope>NUCLEOTIDE SEQUENCE [LARGE SCALE GENOMIC DNA]</scope>
    <source>
        <strain evidence="3 4">CCALA 016</strain>
    </source>
</reference>
<dbReference type="Gene3D" id="2.30.30.110">
    <property type="match status" value="1"/>
</dbReference>
<comment type="similarity">
    <text evidence="1">Belongs to the PemK/MazF family.</text>
</comment>
<dbReference type="InterPro" id="IPR003477">
    <property type="entry name" value="PemK-like"/>
</dbReference>
<dbReference type="InterPro" id="IPR011067">
    <property type="entry name" value="Plasmid_toxin/cell-grow_inhib"/>
</dbReference>
<evidence type="ECO:0000256" key="1">
    <source>
        <dbReference type="ARBA" id="ARBA00007521"/>
    </source>
</evidence>
<name>A0A2T1LQG8_9CHRO</name>
<dbReference type="SUPFAM" id="SSF50118">
    <property type="entry name" value="Cell growth inhibitor/plasmid maintenance toxic component"/>
    <property type="match status" value="1"/>
</dbReference>